<evidence type="ECO:0000256" key="1">
    <source>
        <dbReference type="SAM" id="MobiDB-lite"/>
    </source>
</evidence>
<proteinExistence type="predicted"/>
<accession>A0A6B0QRS8</accession>
<evidence type="ECO:0000313" key="2">
    <source>
        <dbReference type="EMBL" id="MXQ79732.1"/>
    </source>
</evidence>
<feature type="region of interest" description="Disordered" evidence="1">
    <location>
        <begin position="81"/>
        <end position="105"/>
    </location>
</feature>
<evidence type="ECO:0000313" key="3">
    <source>
        <dbReference type="Proteomes" id="UP000322234"/>
    </source>
</evidence>
<protein>
    <submittedName>
        <fullName evidence="2">Uncharacterized protein</fullName>
    </submittedName>
</protein>
<comment type="caution">
    <text evidence="2">The sequence shown here is derived from an EMBL/GenBank/DDBJ whole genome shotgun (WGS) entry which is preliminary data.</text>
</comment>
<feature type="region of interest" description="Disordered" evidence="1">
    <location>
        <begin position="1"/>
        <end position="23"/>
    </location>
</feature>
<feature type="compositionally biased region" description="Polar residues" evidence="1">
    <location>
        <begin position="87"/>
        <end position="96"/>
    </location>
</feature>
<reference evidence="2" key="1">
    <citation type="submission" date="2019-10" db="EMBL/GenBank/DDBJ databases">
        <title>The sequence and de novo assembly of the wild yak genome.</title>
        <authorList>
            <person name="Liu Y."/>
        </authorList>
    </citation>
    <scope>NUCLEOTIDE SEQUENCE [LARGE SCALE GENOMIC DNA]</scope>
    <source>
        <strain evidence="2">WY2019</strain>
    </source>
</reference>
<dbReference type="AlphaFoldDB" id="A0A6B0QRS8"/>
<name>A0A6B0QRS8_9CETA</name>
<sequence length="105" mass="10852">MQSQRSGSGSVLLFPDTPEPPPDKWDKALDAATGLEKAALDLHALGSAHIDPPSLCLPEAPPPGCGDHLTNLCRPARLVLPGKADTPTAQEASKPSSARRPGSPT</sequence>
<keyword evidence="3" id="KW-1185">Reference proteome</keyword>
<organism evidence="2 3">
    <name type="scientific">Bos mutus</name>
    <name type="common">wild yak</name>
    <dbReference type="NCBI Taxonomy" id="72004"/>
    <lineage>
        <taxon>Eukaryota</taxon>
        <taxon>Metazoa</taxon>
        <taxon>Chordata</taxon>
        <taxon>Craniata</taxon>
        <taxon>Vertebrata</taxon>
        <taxon>Euteleostomi</taxon>
        <taxon>Mammalia</taxon>
        <taxon>Eutheria</taxon>
        <taxon>Laurasiatheria</taxon>
        <taxon>Artiodactyla</taxon>
        <taxon>Ruminantia</taxon>
        <taxon>Pecora</taxon>
        <taxon>Bovidae</taxon>
        <taxon>Bovinae</taxon>
        <taxon>Bos</taxon>
    </lineage>
</organism>
<gene>
    <name evidence="2" type="ORF">E5288_WYG007002</name>
</gene>
<dbReference type="Proteomes" id="UP000322234">
    <property type="component" value="Unassembled WGS sequence"/>
</dbReference>
<dbReference type="EMBL" id="VBQZ03000002">
    <property type="protein sequence ID" value="MXQ79732.1"/>
    <property type="molecule type" value="Genomic_DNA"/>
</dbReference>